<protein>
    <submittedName>
        <fullName evidence="3">D-alanyl-D-alanine carboxypeptidase/D-alanyl-D-alanine-endopeptidase (Penicillin-binding protein 4)</fullName>
    </submittedName>
</protein>
<keyword evidence="4" id="KW-1185">Reference proteome</keyword>
<dbReference type="Gene3D" id="3.50.80.20">
    <property type="entry name" value="D-Ala-D-Ala carboxypeptidase C, peptidase S13"/>
    <property type="match status" value="1"/>
</dbReference>
<proteinExistence type="inferred from homology"/>
<dbReference type="InterPro" id="IPR000667">
    <property type="entry name" value="Peptidase_S13"/>
</dbReference>
<dbReference type="AlphaFoldDB" id="A0A370GS40"/>
<comment type="similarity">
    <text evidence="1">Belongs to the peptidase S13 family.</text>
</comment>
<dbReference type="NCBIfam" id="TIGR00666">
    <property type="entry name" value="PBP4"/>
    <property type="match status" value="1"/>
</dbReference>
<accession>A0A370GS40</accession>
<dbReference type="Gene3D" id="3.40.710.10">
    <property type="entry name" value="DD-peptidase/beta-lactamase superfamily"/>
    <property type="match status" value="2"/>
</dbReference>
<evidence type="ECO:0000256" key="2">
    <source>
        <dbReference type="ARBA" id="ARBA00022801"/>
    </source>
</evidence>
<dbReference type="GO" id="GO:0000270">
    <property type="term" value="P:peptidoglycan metabolic process"/>
    <property type="evidence" value="ECO:0007669"/>
    <property type="project" value="TreeGrafter"/>
</dbReference>
<name>A0A370GS40_9COXI</name>
<dbReference type="RefSeq" id="WP_114833813.1">
    <property type="nucleotide sequence ID" value="NZ_LR699114.1"/>
</dbReference>
<dbReference type="OrthoDB" id="9802627at2"/>
<dbReference type="InterPro" id="IPR012338">
    <property type="entry name" value="Beta-lactam/transpept-like"/>
</dbReference>
<comment type="caution">
    <text evidence="3">The sequence shown here is derived from an EMBL/GenBank/DDBJ whole genome shotgun (WGS) entry which is preliminary data.</text>
</comment>
<organism evidence="3 4">
    <name type="scientific">Aquicella lusitana</name>
    <dbReference type="NCBI Taxonomy" id="254246"/>
    <lineage>
        <taxon>Bacteria</taxon>
        <taxon>Pseudomonadati</taxon>
        <taxon>Pseudomonadota</taxon>
        <taxon>Gammaproteobacteria</taxon>
        <taxon>Legionellales</taxon>
        <taxon>Coxiellaceae</taxon>
        <taxon>Aquicella</taxon>
    </lineage>
</organism>
<evidence type="ECO:0000313" key="4">
    <source>
        <dbReference type="Proteomes" id="UP000254720"/>
    </source>
</evidence>
<dbReference type="GO" id="GO:0004185">
    <property type="term" value="F:serine-type carboxypeptidase activity"/>
    <property type="evidence" value="ECO:0007669"/>
    <property type="project" value="InterPro"/>
</dbReference>
<dbReference type="Proteomes" id="UP000254720">
    <property type="component" value="Unassembled WGS sequence"/>
</dbReference>
<dbReference type="PANTHER" id="PTHR30023">
    <property type="entry name" value="D-ALANYL-D-ALANINE CARBOXYPEPTIDASE"/>
    <property type="match status" value="1"/>
</dbReference>
<evidence type="ECO:0000313" key="3">
    <source>
        <dbReference type="EMBL" id="RDI46518.1"/>
    </source>
</evidence>
<dbReference type="PRINTS" id="PR00922">
    <property type="entry name" value="DADACBPTASE3"/>
</dbReference>
<dbReference type="Pfam" id="PF02113">
    <property type="entry name" value="Peptidase_S13"/>
    <property type="match status" value="1"/>
</dbReference>
<evidence type="ECO:0000256" key="1">
    <source>
        <dbReference type="ARBA" id="ARBA00006096"/>
    </source>
</evidence>
<dbReference type="SUPFAM" id="SSF56601">
    <property type="entry name" value="beta-lactamase/transpeptidase-like"/>
    <property type="match status" value="1"/>
</dbReference>
<keyword evidence="2" id="KW-0378">Hydrolase</keyword>
<sequence>MRILYIFLISLIGIVFCSSDMAFAKSKSKSKQKTKRISRAHVAVPAIYGVAQLSNELNNIINSGISKADITVYVKSMKNSDSLYARNIYEFFTPASTLKILTAEAALLYLGPDYRFSTRVLTDAKTVKNGILEGNLYIVLSGDPTLTYYDLVDLMLTLKSQQIQAIAGNVYIDNTAYDESFYGPGWVWEDKNYCYAAPISASIINHNCISFKVAPSKVTGRLAQVVTSPKYFYPPIKNSVVTRANPSRSCSVRLSKDPGSMISIDGCMPKGRYAWGVSYVVTDIPEYNRALFKNLLSRQGINVFGSVTFGSTPQNLSLVGAHASKPLRLLINDMLKKSDNIIAGALFKKLGQLYTRQPGSWENGSFAVSQILSKRAGVNIAGLRVLDGSGLSPDNLTSASQMMQVLDFAFHHYPTSYEFVSALPIAGVDGTLKHRMGNIARKVRAKTGTISGVVSLAGYAVSGDKEPLAFVIMINGSKGLGWRYKAIEDKIVTALTRYKRLG</sequence>
<keyword evidence="3" id="KW-0645">Protease</keyword>
<dbReference type="EMBL" id="QQAX01000005">
    <property type="protein sequence ID" value="RDI46518.1"/>
    <property type="molecule type" value="Genomic_DNA"/>
</dbReference>
<dbReference type="PANTHER" id="PTHR30023:SF0">
    <property type="entry name" value="PENICILLIN-SENSITIVE CARBOXYPEPTIDASE A"/>
    <property type="match status" value="1"/>
</dbReference>
<keyword evidence="3" id="KW-0121">Carboxypeptidase</keyword>
<reference evidence="3 4" key="1">
    <citation type="submission" date="2018-07" db="EMBL/GenBank/DDBJ databases">
        <title>Genomic Encyclopedia of Type Strains, Phase IV (KMG-IV): sequencing the most valuable type-strain genomes for metagenomic binning, comparative biology and taxonomic classification.</title>
        <authorList>
            <person name="Goeker M."/>
        </authorList>
    </citation>
    <scope>NUCLEOTIDE SEQUENCE [LARGE SCALE GENOMIC DNA]</scope>
    <source>
        <strain evidence="3 4">DSM 16500</strain>
    </source>
</reference>
<gene>
    <name evidence="3" type="ORF">C8D86_10542</name>
</gene>
<dbReference type="GO" id="GO:0006508">
    <property type="term" value="P:proteolysis"/>
    <property type="evidence" value="ECO:0007669"/>
    <property type="project" value="InterPro"/>
</dbReference>